<dbReference type="InterPro" id="IPR014014">
    <property type="entry name" value="RNA_helicase_DEAD_Q_motif"/>
</dbReference>
<feature type="region of interest" description="Disordered" evidence="6">
    <location>
        <begin position="385"/>
        <end position="435"/>
    </location>
</feature>
<feature type="short sequence motif" description="Q motif" evidence="5">
    <location>
        <begin position="2"/>
        <end position="30"/>
    </location>
</feature>
<dbReference type="RefSeq" id="WP_144250249.1">
    <property type="nucleotide sequence ID" value="NZ_VLPK01000005.1"/>
</dbReference>
<dbReference type="InterPro" id="IPR014001">
    <property type="entry name" value="Helicase_ATP-bd"/>
</dbReference>
<dbReference type="PROSITE" id="PS51192">
    <property type="entry name" value="HELICASE_ATP_BIND_1"/>
    <property type="match status" value="1"/>
</dbReference>
<dbReference type="GO" id="GO:0003676">
    <property type="term" value="F:nucleic acid binding"/>
    <property type="evidence" value="ECO:0007669"/>
    <property type="project" value="InterPro"/>
</dbReference>
<dbReference type="GO" id="GO:0016787">
    <property type="term" value="F:hydrolase activity"/>
    <property type="evidence" value="ECO:0007669"/>
    <property type="project" value="UniProtKB-KW"/>
</dbReference>
<evidence type="ECO:0000256" key="2">
    <source>
        <dbReference type="ARBA" id="ARBA00022801"/>
    </source>
</evidence>
<sequence>MAVFDKLKLNKQLIRSATELGYTTPKEIQQKTLTRIIGGQDIIAIAPEGSGKTTTYVLGTLNRFNYAPEGVPKVLILVPEKEDVLAVIELFDRLNKNKSISIVGLYVTPGTEAQLDALADGADIVVATPDRARAIYLKLGLNLNKMELLIIDDADRMIKKGMQLPIAELANSITKAQHLVFTDVMHSRLEKMIAPFMKLPATIEIEALDETSHLTTHQQLLYNVPNFATKLNLLNLFMYDEEVFTKSLVFVNNSATAEKVFQSLNRRMHDAVGYLNPKFFDVKGFKSADEFKADTEARVMLVVNENNETIELNGIPFLIHFDLPQDKDQYISRVINTNTGADDETLALTFATDLELSEVKKIEQATGNKMELSTLPDDLVIVNDPKSRTEPAKKPAKVTEPETGAAFHEKKAANSKTYNFSSGQKAKMNKKKKHG</sequence>
<proteinExistence type="predicted"/>
<accession>A0A556MBB4</accession>
<evidence type="ECO:0000313" key="10">
    <source>
        <dbReference type="Proteomes" id="UP000318733"/>
    </source>
</evidence>
<evidence type="ECO:0000259" key="8">
    <source>
        <dbReference type="PROSITE" id="PS51195"/>
    </source>
</evidence>
<feature type="domain" description="Helicase ATP-binding" evidence="7">
    <location>
        <begin position="33"/>
        <end position="203"/>
    </location>
</feature>
<evidence type="ECO:0000256" key="1">
    <source>
        <dbReference type="ARBA" id="ARBA00022741"/>
    </source>
</evidence>
<dbReference type="GO" id="GO:0003724">
    <property type="term" value="F:RNA helicase activity"/>
    <property type="evidence" value="ECO:0007669"/>
    <property type="project" value="InterPro"/>
</dbReference>
<keyword evidence="4" id="KW-0067">ATP-binding</keyword>
<reference evidence="9 10" key="1">
    <citation type="submission" date="2019-07" db="EMBL/GenBank/DDBJ databases">
        <authorList>
            <person name="Huq M.A."/>
        </authorList>
    </citation>
    <scope>NUCLEOTIDE SEQUENCE [LARGE SCALE GENOMIC DNA]</scope>
    <source>
        <strain evidence="9 10">MAH-19</strain>
    </source>
</reference>
<dbReference type="AlphaFoldDB" id="A0A556MBB4"/>
<dbReference type="SUPFAM" id="SSF52540">
    <property type="entry name" value="P-loop containing nucleoside triphosphate hydrolases"/>
    <property type="match status" value="2"/>
</dbReference>
<dbReference type="GO" id="GO:0005524">
    <property type="term" value="F:ATP binding"/>
    <property type="evidence" value="ECO:0007669"/>
    <property type="project" value="UniProtKB-KW"/>
</dbReference>
<keyword evidence="10" id="KW-1185">Reference proteome</keyword>
<comment type="caution">
    <text evidence="9">The sequence shown here is derived from an EMBL/GenBank/DDBJ whole genome shotgun (WGS) entry which is preliminary data.</text>
</comment>
<dbReference type="PROSITE" id="PS51195">
    <property type="entry name" value="Q_MOTIF"/>
    <property type="match status" value="1"/>
</dbReference>
<keyword evidence="2" id="KW-0378">Hydrolase</keyword>
<gene>
    <name evidence="9" type="ORF">FO440_20840</name>
</gene>
<evidence type="ECO:0000313" key="9">
    <source>
        <dbReference type="EMBL" id="TSJ37214.1"/>
    </source>
</evidence>
<dbReference type="Proteomes" id="UP000318733">
    <property type="component" value="Unassembled WGS sequence"/>
</dbReference>
<dbReference type="EMBL" id="VLPK01000005">
    <property type="protein sequence ID" value="TSJ37214.1"/>
    <property type="molecule type" value="Genomic_DNA"/>
</dbReference>
<name>A0A556MBB4_9SPHI</name>
<protein>
    <submittedName>
        <fullName evidence="9">DEAD/DEAH box helicase</fullName>
    </submittedName>
</protein>
<feature type="domain" description="DEAD-box RNA helicase Q" evidence="8">
    <location>
        <begin position="2"/>
        <end position="30"/>
    </location>
</feature>
<dbReference type="SMART" id="SM00487">
    <property type="entry name" value="DEXDc"/>
    <property type="match status" value="1"/>
</dbReference>
<organism evidence="9 10">
    <name type="scientific">Mucilaginibacter corticis</name>
    <dbReference type="NCBI Taxonomy" id="2597670"/>
    <lineage>
        <taxon>Bacteria</taxon>
        <taxon>Pseudomonadati</taxon>
        <taxon>Bacteroidota</taxon>
        <taxon>Sphingobacteriia</taxon>
        <taxon>Sphingobacteriales</taxon>
        <taxon>Sphingobacteriaceae</taxon>
        <taxon>Mucilaginibacter</taxon>
    </lineage>
</organism>
<evidence type="ECO:0000256" key="5">
    <source>
        <dbReference type="PROSITE-ProRule" id="PRU00552"/>
    </source>
</evidence>
<evidence type="ECO:0000256" key="6">
    <source>
        <dbReference type="SAM" id="MobiDB-lite"/>
    </source>
</evidence>
<evidence type="ECO:0000256" key="4">
    <source>
        <dbReference type="ARBA" id="ARBA00022840"/>
    </source>
</evidence>
<keyword evidence="3 9" id="KW-0347">Helicase</keyword>
<dbReference type="PANTHER" id="PTHR24031">
    <property type="entry name" value="RNA HELICASE"/>
    <property type="match status" value="1"/>
</dbReference>
<feature type="compositionally biased region" description="Polar residues" evidence="6">
    <location>
        <begin position="414"/>
        <end position="424"/>
    </location>
</feature>
<dbReference type="OrthoDB" id="9762011at2"/>
<evidence type="ECO:0000259" key="7">
    <source>
        <dbReference type="PROSITE" id="PS51192"/>
    </source>
</evidence>
<dbReference type="Gene3D" id="3.40.50.300">
    <property type="entry name" value="P-loop containing nucleotide triphosphate hydrolases"/>
    <property type="match status" value="2"/>
</dbReference>
<feature type="compositionally biased region" description="Basic and acidic residues" evidence="6">
    <location>
        <begin position="385"/>
        <end position="400"/>
    </location>
</feature>
<dbReference type="InterPro" id="IPR027417">
    <property type="entry name" value="P-loop_NTPase"/>
</dbReference>
<evidence type="ECO:0000256" key="3">
    <source>
        <dbReference type="ARBA" id="ARBA00022806"/>
    </source>
</evidence>
<dbReference type="InterPro" id="IPR011545">
    <property type="entry name" value="DEAD/DEAH_box_helicase_dom"/>
</dbReference>
<dbReference type="Pfam" id="PF00270">
    <property type="entry name" value="DEAD"/>
    <property type="match status" value="1"/>
</dbReference>
<keyword evidence="1" id="KW-0547">Nucleotide-binding</keyword>